<dbReference type="EMBL" id="SPHZ02000006">
    <property type="protein sequence ID" value="KAF0912836.1"/>
    <property type="molecule type" value="Genomic_DNA"/>
</dbReference>
<evidence type="ECO:0000313" key="1">
    <source>
        <dbReference type="EMBL" id="KAF0912836.1"/>
    </source>
</evidence>
<name>A0A6G1DK87_9ORYZ</name>
<dbReference type="AlphaFoldDB" id="A0A6G1DK87"/>
<reference evidence="1 2" key="1">
    <citation type="submission" date="2019-11" db="EMBL/GenBank/DDBJ databases">
        <title>Whole genome sequence of Oryza granulata.</title>
        <authorList>
            <person name="Li W."/>
        </authorList>
    </citation>
    <scope>NUCLEOTIDE SEQUENCE [LARGE SCALE GENOMIC DNA]</scope>
    <source>
        <strain evidence="2">cv. Menghai</strain>
        <tissue evidence="1">Leaf</tissue>
    </source>
</reference>
<dbReference type="InterPro" id="IPR033276">
    <property type="entry name" value="BB"/>
</dbReference>
<proteinExistence type="predicted"/>
<dbReference type="GO" id="GO:0031624">
    <property type="term" value="F:ubiquitin conjugating enzyme binding"/>
    <property type="evidence" value="ECO:0007669"/>
    <property type="project" value="TreeGrafter"/>
</dbReference>
<organism evidence="1 2">
    <name type="scientific">Oryza meyeriana var. granulata</name>
    <dbReference type="NCBI Taxonomy" id="110450"/>
    <lineage>
        <taxon>Eukaryota</taxon>
        <taxon>Viridiplantae</taxon>
        <taxon>Streptophyta</taxon>
        <taxon>Embryophyta</taxon>
        <taxon>Tracheophyta</taxon>
        <taxon>Spermatophyta</taxon>
        <taxon>Magnoliopsida</taxon>
        <taxon>Liliopsida</taxon>
        <taxon>Poales</taxon>
        <taxon>Poaceae</taxon>
        <taxon>BOP clade</taxon>
        <taxon>Oryzoideae</taxon>
        <taxon>Oryzeae</taxon>
        <taxon>Oryzinae</taxon>
        <taxon>Oryza</taxon>
        <taxon>Oryza meyeriana</taxon>
    </lineage>
</organism>
<dbReference type="GO" id="GO:0016567">
    <property type="term" value="P:protein ubiquitination"/>
    <property type="evidence" value="ECO:0007669"/>
    <property type="project" value="InterPro"/>
</dbReference>
<dbReference type="Proteomes" id="UP000479710">
    <property type="component" value="Unassembled WGS sequence"/>
</dbReference>
<keyword evidence="2" id="KW-1185">Reference proteome</keyword>
<dbReference type="GO" id="GO:0046621">
    <property type="term" value="P:negative regulation of organ growth"/>
    <property type="evidence" value="ECO:0007669"/>
    <property type="project" value="InterPro"/>
</dbReference>
<sequence>MKYASVAVEVKGLLLLDHITVHDPSEGMNGSRQMELHYINTGFPYTITESFMDFFEGLTYAHADFAIADAFHDQANPYWTMMHTNSYKVEKLLMQVQALLLRNASNNRYTKIQAVRRFALFALLKFLVMSPRGNELWPPQTVYQLV</sequence>
<gene>
    <name evidence="1" type="ORF">E2562_019424</name>
</gene>
<dbReference type="OrthoDB" id="9984778at2759"/>
<dbReference type="PANTHER" id="PTHR46400">
    <property type="entry name" value="RING/U-BOX SUPERFAMILY PROTEIN"/>
    <property type="match status" value="1"/>
</dbReference>
<dbReference type="GO" id="GO:0004842">
    <property type="term" value="F:ubiquitin-protein transferase activity"/>
    <property type="evidence" value="ECO:0007669"/>
    <property type="project" value="InterPro"/>
</dbReference>
<accession>A0A6G1DK87</accession>
<comment type="caution">
    <text evidence="1">The sequence shown here is derived from an EMBL/GenBank/DDBJ whole genome shotgun (WGS) entry which is preliminary data.</text>
</comment>
<protein>
    <submittedName>
        <fullName evidence="1">Uncharacterized protein</fullName>
    </submittedName>
</protein>
<dbReference type="PANTHER" id="PTHR46400:SF5">
    <property type="entry name" value="RING-TYPE DOMAIN-CONTAINING PROTEIN"/>
    <property type="match status" value="1"/>
</dbReference>
<evidence type="ECO:0000313" key="2">
    <source>
        <dbReference type="Proteomes" id="UP000479710"/>
    </source>
</evidence>